<dbReference type="AlphaFoldDB" id="A0A4Y2S9F4"/>
<reference evidence="1 2" key="1">
    <citation type="journal article" date="2019" name="Sci. Rep.">
        <title>Orb-weaving spider Araneus ventricosus genome elucidates the spidroin gene catalogue.</title>
        <authorList>
            <person name="Kono N."/>
            <person name="Nakamura H."/>
            <person name="Ohtoshi R."/>
            <person name="Moran D.A.P."/>
            <person name="Shinohara A."/>
            <person name="Yoshida Y."/>
            <person name="Fujiwara M."/>
            <person name="Mori M."/>
            <person name="Tomita M."/>
            <person name="Arakawa K."/>
        </authorList>
    </citation>
    <scope>NUCLEOTIDE SEQUENCE [LARGE SCALE GENOMIC DNA]</scope>
</reference>
<name>A0A4Y2S9F4_ARAVE</name>
<keyword evidence="2" id="KW-1185">Reference proteome</keyword>
<sequence length="89" mass="10671">MMRKRQDDTESQTIISLIPEISAFDAALQLPKPFEILRNLQETEVEQEENPPRCFPEKHDCKIYLHHSEKTRKKYISHRAWKNLESHLQ</sequence>
<accession>A0A4Y2S9F4</accession>
<evidence type="ECO:0000313" key="1">
    <source>
        <dbReference type="EMBL" id="GBN83900.1"/>
    </source>
</evidence>
<gene>
    <name evidence="1" type="ORF">AVEN_271201_1</name>
</gene>
<evidence type="ECO:0000313" key="2">
    <source>
        <dbReference type="Proteomes" id="UP000499080"/>
    </source>
</evidence>
<proteinExistence type="predicted"/>
<dbReference type="Proteomes" id="UP000499080">
    <property type="component" value="Unassembled WGS sequence"/>
</dbReference>
<protein>
    <submittedName>
        <fullName evidence="1">Uncharacterized protein</fullName>
    </submittedName>
</protein>
<comment type="caution">
    <text evidence="1">The sequence shown here is derived from an EMBL/GenBank/DDBJ whole genome shotgun (WGS) entry which is preliminary data.</text>
</comment>
<dbReference type="EMBL" id="BGPR01020134">
    <property type="protein sequence ID" value="GBN83900.1"/>
    <property type="molecule type" value="Genomic_DNA"/>
</dbReference>
<organism evidence="1 2">
    <name type="scientific">Araneus ventricosus</name>
    <name type="common">Orbweaver spider</name>
    <name type="synonym">Epeira ventricosa</name>
    <dbReference type="NCBI Taxonomy" id="182803"/>
    <lineage>
        <taxon>Eukaryota</taxon>
        <taxon>Metazoa</taxon>
        <taxon>Ecdysozoa</taxon>
        <taxon>Arthropoda</taxon>
        <taxon>Chelicerata</taxon>
        <taxon>Arachnida</taxon>
        <taxon>Araneae</taxon>
        <taxon>Araneomorphae</taxon>
        <taxon>Entelegynae</taxon>
        <taxon>Araneoidea</taxon>
        <taxon>Araneidae</taxon>
        <taxon>Araneus</taxon>
    </lineage>
</organism>